<dbReference type="AlphaFoldDB" id="A0A1U7IQW2"/>
<proteinExistence type="predicted"/>
<evidence type="ECO:0000313" key="2">
    <source>
        <dbReference type="EMBL" id="OKH39758.1"/>
    </source>
</evidence>
<dbReference type="EMBL" id="MRCE01000004">
    <property type="protein sequence ID" value="OKH39758.1"/>
    <property type="molecule type" value="Genomic_DNA"/>
</dbReference>
<sequence length="61" mass="6780">MKSLQPLFIFLGMIILYPLLFGLAYLLWNVNHAVALIVLFIGLSADVLGGLELLNRTLSHL</sequence>
<dbReference type="Proteomes" id="UP000185860">
    <property type="component" value="Unassembled WGS sequence"/>
</dbReference>
<keyword evidence="1" id="KW-0472">Membrane</keyword>
<evidence type="ECO:0000256" key="1">
    <source>
        <dbReference type="SAM" id="Phobius"/>
    </source>
</evidence>
<feature type="transmembrane region" description="Helical" evidence="1">
    <location>
        <begin position="34"/>
        <end position="54"/>
    </location>
</feature>
<feature type="transmembrane region" description="Helical" evidence="1">
    <location>
        <begin position="7"/>
        <end position="28"/>
    </location>
</feature>
<keyword evidence="1" id="KW-0812">Transmembrane</keyword>
<gene>
    <name evidence="2" type="ORF">NIES2119_05790</name>
</gene>
<organism evidence="2 3">
    <name type="scientific">[Phormidium ambiguum] IAM M-71</name>
    <dbReference type="NCBI Taxonomy" id="454136"/>
    <lineage>
        <taxon>Bacteria</taxon>
        <taxon>Bacillati</taxon>
        <taxon>Cyanobacteriota</taxon>
        <taxon>Cyanophyceae</taxon>
        <taxon>Oscillatoriophycideae</taxon>
        <taxon>Aerosakkonematales</taxon>
        <taxon>Aerosakkonemataceae</taxon>
        <taxon>Floridanema</taxon>
    </lineage>
</organism>
<protein>
    <submittedName>
        <fullName evidence="2">Uncharacterized protein</fullName>
    </submittedName>
</protein>
<name>A0A1U7IQW2_9CYAN</name>
<evidence type="ECO:0000313" key="3">
    <source>
        <dbReference type="Proteomes" id="UP000185860"/>
    </source>
</evidence>
<dbReference type="RefSeq" id="WP_073592480.1">
    <property type="nucleotide sequence ID" value="NZ_MRCE01000004.1"/>
</dbReference>
<accession>A0A1U7IQW2</accession>
<keyword evidence="1" id="KW-1133">Transmembrane helix</keyword>
<reference evidence="2 3" key="1">
    <citation type="submission" date="2016-11" db="EMBL/GenBank/DDBJ databases">
        <title>Draft Genome Sequences of Nine Cyanobacterial Strains from Diverse Habitats.</title>
        <authorList>
            <person name="Zhu T."/>
            <person name="Hou S."/>
            <person name="Lu X."/>
            <person name="Hess W.R."/>
        </authorList>
    </citation>
    <scope>NUCLEOTIDE SEQUENCE [LARGE SCALE GENOMIC DNA]</scope>
    <source>
        <strain evidence="2 3">IAM M-71</strain>
    </source>
</reference>
<comment type="caution">
    <text evidence="2">The sequence shown here is derived from an EMBL/GenBank/DDBJ whole genome shotgun (WGS) entry which is preliminary data.</text>
</comment>